<dbReference type="InterPro" id="IPR013602">
    <property type="entry name" value="Dynein_heavy_linker"/>
</dbReference>
<dbReference type="Pfam" id="PF08393">
    <property type="entry name" value="DHC_N2"/>
    <property type="match status" value="1"/>
</dbReference>
<reference evidence="3" key="1">
    <citation type="submission" date="2018-11" db="EMBL/GenBank/DDBJ databases">
        <authorList>
            <consortium name="Pathogen Informatics"/>
        </authorList>
    </citation>
    <scope>NUCLEOTIDE SEQUENCE</scope>
</reference>
<evidence type="ECO:0000313" key="4">
    <source>
        <dbReference type="Proteomes" id="UP000784294"/>
    </source>
</evidence>
<feature type="domain" description="Dynein heavy chain linker" evidence="2">
    <location>
        <begin position="2"/>
        <end position="106"/>
    </location>
</feature>
<sequence>MGDDDLLEVLGQATNPSVIQAHLGKLFQGINRVRLSQASGKSQTTSLAEASDQSDDESRDNCRLTQLSHPPGAPVPGTSLRVAGTDADFALKAIVSVEGEVVPLLKIIQASHSSSVTYDSRQS</sequence>
<evidence type="ECO:0000259" key="2">
    <source>
        <dbReference type="Pfam" id="PF08393"/>
    </source>
</evidence>
<dbReference type="Gene3D" id="3.20.180.20">
    <property type="entry name" value="Dynein heavy chain, N-terminal domain 2"/>
    <property type="match status" value="1"/>
</dbReference>
<organism evidence="3 4">
    <name type="scientific">Protopolystoma xenopodis</name>
    <dbReference type="NCBI Taxonomy" id="117903"/>
    <lineage>
        <taxon>Eukaryota</taxon>
        <taxon>Metazoa</taxon>
        <taxon>Spiralia</taxon>
        <taxon>Lophotrochozoa</taxon>
        <taxon>Platyhelminthes</taxon>
        <taxon>Monogenea</taxon>
        <taxon>Polyopisthocotylea</taxon>
        <taxon>Polystomatidea</taxon>
        <taxon>Polystomatidae</taxon>
        <taxon>Protopolystoma</taxon>
    </lineage>
</organism>
<accession>A0A3S5B7G0</accession>
<gene>
    <name evidence="3" type="ORF">PXEA_LOCUS8653</name>
</gene>
<dbReference type="Proteomes" id="UP000784294">
    <property type="component" value="Unassembled WGS sequence"/>
</dbReference>
<feature type="region of interest" description="Disordered" evidence="1">
    <location>
        <begin position="37"/>
        <end position="78"/>
    </location>
</feature>
<comment type="caution">
    <text evidence="3">The sequence shown here is derived from an EMBL/GenBank/DDBJ whole genome shotgun (WGS) entry which is preliminary data.</text>
</comment>
<evidence type="ECO:0000313" key="3">
    <source>
        <dbReference type="EMBL" id="VEL15213.1"/>
    </source>
</evidence>
<dbReference type="EMBL" id="CAAALY010023824">
    <property type="protein sequence ID" value="VEL15213.1"/>
    <property type="molecule type" value="Genomic_DNA"/>
</dbReference>
<name>A0A3S5B7G0_9PLAT</name>
<protein>
    <recommendedName>
        <fullName evidence="2">Dynein heavy chain linker domain-containing protein</fullName>
    </recommendedName>
</protein>
<proteinExistence type="predicted"/>
<feature type="compositionally biased region" description="Polar residues" evidence="1">
    <location>
        <begin position="37"/>
        <end position="48"/>
    </location>
</feature>
<dbReference type="AlphaFoldDB" id="A0A3S5B7G0"/>
<evidence type="ECO:0000256" key="1">
    <source>
        <dbReference type="SAM" id="MobiDB-lite"/>
    </source>
</evidence>
<keyword evidence="4" id="KW-1185">Reference proteome</keyword>
<dbReference type="InterPro" id="IPR042228">
    <property type="entry name" value="Dynein_linker_3"/>
</dbReference>